<dbReference type="InterPro" id="IPR055301">
    <property type="entry name" value="Lea14-like_2"/>
</dbReference>
<keyword evidence="2" id="KW-0812">Transmembrane</keyword>
<reference evidence="3 4" key="1">
    <citation type="submission" date="2024-01" db="EMBL/GenBank/DDBJ databases">
        <title>A telomere-to-telomere, gap-free genome of sweet tea (Lithocarpus litseifolius).</title>
        <authorList>
            <person name="Zhou J."/>
        </authorList>
    </citation>
    <scope>NUCLEOTIDE SEQUENCE [LARGE SCALE GENOMIC DNA]</scope>
    <source>
        <strain evidence="3">Zhou-2022a</strain>
        <tissue evidence="3">Leaf</tissue>
    </source>
</reference>
<gene>
    <name evidence="3" type="ORF">SO802_023427</name>
</gene>
<feature type="transmembrane region" description="Helical" evidence="2">
    <location>
        <begin position="42"/>
        <end position="65"/>
    </location>
</feature>
<protein>
    <recommendedName>
        <fullName evidence="5">Late embryogenesis abundant protein LEA-2 subgroup domain-containing protein</fullName>
    </recommendedName>
</protein>
<organism evidence="3 4">
    <name type="scientific">Lithocarpus litseifolius</name>
    <dbReference type="NCBI Taxonomy" id="425828"/>
    <lineage>
        <taxon>Eukaryota</taxon>
        <taxon>Viridiplantae</taxon>
        <taxon>Streptophyta</taxon>
        <taxon>Embryophyta</taxon>
        <taxon>Tracheophyta</taxon>
        <taxon>Spermatophyta</taxon>
        <taxon>Magnoliopsida</taxon>
        <taxon>eudicotyledons</taxon>
        <taxon>Gunneridae</taxon>
        <taxon>Pentapetalae</taxon>
        <taxon>rosids</taxon>
        <taxon>fabids</taxon>
        <taxon>Fagales</taxon>
        <taxon>Fagaceae</taxon>
        <taxon>Lithocarpus</taxon>
    </lineage>
</organism>
<evidence type="ECO:0000256" key="1">
    <source>
        <dbReference type="SAM" id="MobiDB-lite"/>
    </source>
</evidence>
<comment type="caution">
    <text evidence="3">The sequence shown here is derived from an EMBL/GenBank/DDBJ whole genome shotgun (WGS) entry which is preliminary data.</text>
</comment>
<keyword evidence="2" id="KW-0472">Membrane</keyword>
<dbReference type="PANTHER" id="PTHR31852">
    <property type="entry name" value="LATE EMBRYOGENESIS ABUNDANT (LEA) HYDROXYPROLINE-RICH GLYCOPROTEIN FAMILY"/>
    <property type="match status" value="1"/>
</dbReference>
<dbReference type="Proteomes" id="UP001459277">
    <property type="component" value="Unassembled WGS sequence"/>
</dbReference>
<dbReference type="EMBL" id="JAZDWU010000008">
    <property type="protein sequence ID" value="KAK9993724.1"/>
    <property type="molecule type" value="Genomic_DNA"/>
</dbReference>
<dbReference type="AlphaFoldDB" id="A0AAW2CA37"/>
<accession>A0AAW2CA37</accession>
<keyword evidence="4" id="KW-1185">Reference proteome</keyword>
<evidence type="ECO:0000256" key="2">
    <source>
        <dbReference type="SAM" id="Phobius"/>
    </source>
</evidence>
<evidence type="ECO:0000313" key="3">
    <source>
        <dbReference type="EMBL" id="KAK9993724.1"/>
    </source>
</evidence>
<keyword evidence="2" id="KW-1133">Transmembrane helix</keyword>
<evidence type="ECO:0008006" key="5">
    <source>
        <dbReference type="Google" id="ProtNLM"/>
    </source>
</evidence>
<proteinExistence type="predicted"/>
<evidence type="ECO:0000313" key="4">
    <source>
        <dbReference type="Proteomes" id="UP001459277"/>
    </source>
</evidence>
<name>A0AAW2CA37_9ROSI</name>
<feature type="region of interest" description="Disordered" evidence="1">
    <location>
        <begin position="1"/>
        <end position="30"/>
    </location>
</feature>
<feature type="compositionally biased region" description="Basic and acidic residues" evidence="1">
    <location>
        <begin position="15"/>
        <end position="30"/>
    </location>
</feature>
<sequence length="208" mass="23259">MAQKTNQQVYPLGSESKEPRSDEEFGSKTSAEELKRKKRIKLAIYIAAFAVFQTIVILVFALIVMRVKTPKVRLGNNVKFHNVTTGNSTSPSFDKNLTTQLRVKNTNFGPYKYDSTIATFMYKDVSVRQVTIRKVKAGLHLTKKVGITVNVNSKDLPSSANLAGDLDSGLLMLNSHAKLSGKVELMFIMKKKSVEMNVLQHDYQLSSK</sequence>